<comment type="caution">
    <text evidence="2">The sequence shown here is derived from an EMBL/GenBank/DDBJ whole genome shotgun (WGS) entry which is preliminary data.</text>
</comment>
<dbReference type="Pfam" id="PF01642">
    <property type="entry name" value="MM_CoA_mutase"/>
    <property type="match status" value="1"/>
</dbReference>
<dbReference type="PANTHER" id="PTHR48101:SF1">
    <property type="entry name" value="METHYLMALONYL-COA MUTASE, LARGE SUBUNIT"/>
    <property type="match status" value="1"/>
</dbReference>
<dbReference type="Proteomes" id="UP000051096">
    <property type="component" value="Unassembled WGS sequence"/>
</dbReference>
<protein>
    <submittedName>
        <fullName evidence="2">Methylmalonyl-CoA mutase</fullName>
    </submittedName>
</protein>
<evidence type="ECO:0000259" key="1">
    <source>
        <dbReference type="Pfam" id="PF01642"/>
    </source>
</evidence>
<feature type="domain" description="Methylmalonyl-CoA mutase alpha/beta chain catalytic" evidence="1">
    <location>
        <begin position="1"/>
        <end position="149"/>
    </location>
</feature>
<sequence>GGSYYVESLTNRIEREVREYLEKIEEMGGALAAIENGYFQKEIHRSAYEYQKAVESGAISVLGVNRFVTEKEMKKLSTLKVSPGAVRRQIARLKKIRRKRNGAKVKAALTKLQKAAQDSANLMQPILNCVKAYATIGEISDVLREVYGEYKETKII</sequence>
<dbReference type="SUPFAM" id="SSF51703">
    <property type="entry name" value="Cobalamin (vitamin B12)-dependent enzymes"/>
    <property type="match status" value="1"/>
</dbReference>
<evidence type="ECO:0000313" key="3">
    <source>
        <dbReference type="Proteomes" id="UP000051096"/>
    </source>
</evidence>
<reference evidence="2 3" key="1">
    <citation type="journal article" date="2015" name="Microbiome">
        <title>Genomic resolution of linkages in carbon, nitrogen, and sulfur cycling among widespread estuary sediment bacteria.</title>
        <authorList>
            <person name="Baker B.J."/>
            <person name="Lazar C.S."/>
            <person name="Teske A.P."/>
            <person name="Dick G.J."/>
        </authorList>
    </citation>
    <scope>NUCLEOTIDE SEQUENCE [LARGE SCALE GENOMIC DNA]</scope>
    <source>
        <strain evidence="2">SM23_60</strain>
    </source>
</reference>
<evidence type="ECO:0000313" key="2">
    <source>
        <dbReference type="EMBL" id="KPK68533.1"/>
    </source>
</evidence>
<accession>A0A0S8G6F4</accession>
<dbReference type="GO" id="GO:0016866">
    <property type="term" value="F:intramolecular transferase activity"/>
    <property type="evidence" value="ECO:0007669"/>
    <property type="project" value="InterPro"/>
</dbReference>
<proteinExistence type="predicted"/>
<dbReference type="InterPro" id="IPR006099">
    <property type="entry name" value="MeMalonylCoA_mutase_a/b_cat"/>
</dbReference>
<dbReference type="EMBL" id="LJUO01000163">
    <property type="protein sequence ID" value="KPK68533.1"/>
    <property type="molecule type" value="Genomic_DNA"/>
</dbReference>
<organism evidence="2 3">
    <name type="scientific">candidate division WOR_3 bacterium SM23_60</name>
    <dbReference type="NCBI Taxonomy" id="1703780"/>
    <lineage>
        <taxon>Bacteria</taxon>
        <taxon>Bacteria division WOR-3</taxon>
    </lineage>
</organism>
<dbReference type="InterPro" id="IPR016176">
    <property type="entry name" value="Cbl-dep_enz_cat"/>
</dbReference>
<dbReference type="PATRIC" id="fig|1703780.3.peg.1900"/>
<dbReference type="GO" id="GO:0031419">
    <property type="term" value="F:cobalamin binding"/>
    <property type="evidence" value="ECO:0007669"/>
    <property type="project" value="InterPro"/>
</dbReference>
<feature type="non-terminal residue" evidence="2">
    <location>
        <position position="1"/>
    </location>
</feature>
<gene>
    <name evidence="2" type="ORF">AMJ87_11780</name>
</gene>
<name>A0A0S8G6F4_UNCW3</name>
<dbReference type="Gene3D" id="3.20.20.240">
    <property type="entry name" value="Methylmalonyl-CoA mutase"/>
    <property type="match status" value="1"/>
</dbReference>
<dbReference type="AlphaFoldDB" id="A0A0S8G6F4"/>
<dbReference type="PANTHER" id="PTHR48101">
    <property type="entry name" value="METHYLMALONYL-COA MUTASE, MITOCHONDRIAL-RELATED"/>
    <property type="match status" value="1"/>
</dbReference>